<name>A0A132BYJ9_9RHOB</name>
<accession>A0A132BYJ9</accession>
<keyword evidence="2" id="KW-1133">Transmembrane helix</keyword>
<dbReference type="Proteomes" id="UP000068382">
    <property type="component" value="Unassembled WGS sequence"/>
</dbReference>
<keyword evidence="4" id="KW-1185">Reference proteome</keyword>
<feature type="transmembrane region" description="Helical" evidence="2">
    <location>
        <begin position="145"/>
        <end position="164"/>
    </location>
</feature>
<evidence type="ECO:0000313" key="3">
    <source>
        <dbReference type="EMBL" id="KUP92800.1"/>
    </source>
</evidence>
<feature type="transmembrane region" description="Helical" evidence="2">
    <location>
        <begin position="120"/>
        <end position="139"/>
    </location>
</feature>
<keyword evidence="2" id="KW-0812">Transmembrane</keyword>
<dbReference type="OrthoDB" id="7859575at2"/>
<proteinExistence type="predicted"/>
<gene>
    <name evidence="3" type="ORF">TRIHO_22510</name>
</gene>
<keyword evidence="2" id="KW-0472">Membrane</keyword>
<evidence type="ECO:0008006" key="5">
    <source>
        <dbReference type="Google" id="ProtNLM"/>
    </source>
</evidence>
<reference evidence="3 4" key="1">
    <citation type="submission" date="2015-12" db="EMBL/GenBank/DDBJ databases">
        <title>Genome sequence of the marine Rhodobacteraceae strain O3.65, Candidatus Tritonibacter horizontis.</title>
        <authorList>
            <person name="Poehlein A."/>
            <person name="Giebel H.A."/>
            <person name="Voget S."/>
            <person name="Brinkhoff T."/>
        </authorList>
    </citation>
    <scope>NUCLEOTIDE SEQUENCE [LARGE SCALE GENOMIC DNA]</scope>
    <source>
        <strain evidence="3 4">O3.65</strain>
    </source>
</reference>
<feature type="region of interest" description="Disordered" evidence="1">
    <location>
        <begin position="32"/>
        <end position="111"/>
    </location>
</feature>
<protein>
    <recommendedName>
        <fullName evidence="5">SHOCT domain-containing protein</fullName>
    </recommendedName>
</protein>
<feature type="compositionally biased region" description="Polar residues" evidence="1">
    <location>
        <begin position="55"/>
        <end position="68"/>
    </location>
</feature>
<evidence type="ECO:0000256" key="2">
    <source>
        <dbReference type="SAM" id="Phobius"/>
    </source>
</evidence>
<evidence type="ECO:0000256" key="1">
    <source>
        <dbReference type="SAM" id="MobiDB-lite"/>
    </source>
</evidence>
<dbReference type="EMBL" id="LPUY01000065">
    <property type="protein sequence ID" value="KUP92800.1"/>
    <property type="molecule type" value="Genomic_DNA"/>
</dbReference>
<organism evidence="3 4">
    <name type="scientific">Tritonibacter horizontis</name>
    <dbReference type="NCBI Taxonomy" id="1768241"/>
    <lineage>
        <taxon>Bacteria</taxon>
        <taxon>Pseudomonadati</taxon>
        <taxon>Pseudomonadota</taxon>
        <taxon>Alphaproteobacteria</taxon>
        <taxon>Rhodobacterales</taxon>
        <taxon>Paracoccaceae</taxon>
        <taxon>Tritonibacter</taxon>
    </lineage>
</organism>
<sequence>MTAILDEIRRLDAARKRGDISAKEYASERGRILASVEDADIAPTMDEPRVRPSRQADTAASGRTQSPHRSARTSAGPAAERAVPREAEPAPQAARTASPWPQSEAIDFGDPDASDDITNFWGLIFIGFCGAGLMTFLVGRLIGDLTIALTLAITVFAAMVIAAFQRMQT</sequence>
<comment type="caution">
    <text evidence="3">The sequence shown here is derived from an EMBL/GenBank/DDBJ whole genome shotgun (WGS) entry which is preliminary data.</text>
</comment>
<dbReference type="RefSeq" id="WP_068243357.1">
    <property type="nucleotide sequence ID" value="NZ_LPUY01000065.1"/>
</dbReference>
<dbReference type="AlphaFoldDB" id="A0A132BYJ9"/>
<evidence type="ECO:0000313" key="4">
    <source>
        <dbReference type="Proteomes" id="UP000068382"/>
    </source>
</evidence>